<protein>
    <submittedName>
        <fullName evidence="2">Uncharacterized protein</fullName>
    </submittedName>
</protein>
<proteinExistence type="predicted"/>
<accession>A0A134AG67</accession>
<name>A0A134AG67_9FIRM</name>
<evidence type="ECO:0000313" key="2">
    <source>
        <dbReference type="EMBL" id="KXB66716.1"/>
    </source>
</evidence>
<comment type="caution">
    <text evidence="2">The sequence shown here is derived from an EMBL/GenBank/DDBJ whole genome shotgun (WGS) entry which is preliminary data.</text>
</comment>
<reference evidence="3" key="1">
    <citation type="submission" date="2016-01" db="EMBL/GenBank/DDBJ databases">
        <authorList>
            <person name="Mitreva M."/>
            <person name="Pepin K.H."/>
            <person name="Mihindukulasuriya K.A."/>
            <person name="Fulton R."/>
            <person name="Fronick C."/>
            <person name="O'Laughlin M."/>
            <person name="Miner T."/>
            <person name="Herter B."/>
            <person name="Rosa B.A."/>
            <person name="Cordes M."/>
            <person name="Tomlinson C."/>
            <person name="Wollam A."/>
            <person name="Palsikar V.B."/>
            <person name="Mardis E.R."/>
            <person name="Wilson R.K."/>
        </authorList>
    </citation>
    <scope>NUCLEOTIDE SEQUENCE [LARGE SCALE GENOMIC DNA]</scope>
    <source>
        <strain evidence="3">DNF00729</strain>
    </source>
</reference>
<feature type="region of interest" description="Disordered" evidence="1">
    <location>
        <begin position="1"/>
        <end position="28"/>
    </location>
</feature>
<evidence type="ECO:0000313" key="3">
    <source>
        <dbReference type="Proteomes" id="UP000070442"/>
    </source>
</evidence>
<dbReference type="EMBL" id="LSDG01000026">
    <property type="protein sequence ID" value="KXB66716.1"/>
    <property type="molecule type" value="Genomic_DNA"/>
</dbReference>
<dbReference type="PATRIC" id="fig|755172.3.peg.918"/>
<dbReference type="Proteomes" id="UP000070442">
    <property type="component" value="Unassembled WGS sequence"/>
</dbReference>
<evidence type="ECO:0000256" key="1">
    <source>
        <dbReference type="SAM" id="MobiDB-lite"/>
    </source>
</evidence>
<keyword evidence="3" id="KW-1185">Reference proteome</keyword>
<dbReference type="AlphaFoldDB" id="A0A134AG67"/>
<sequence>MSRGRGKGSEAKAAFPLPRGPQPHSGQHYNEKCLRHFLHLMLLKQKDTLFSYSRDIQNNCLKQSIYLRNTAQYNRSPLGLRTAKKR</sequence>
<organism evidence="2 3">
    <name type="scientific">Aedoeadaptatus coxii</name>
    <dbReference type="NCBI Taxonomy" id="755172"/>
    <lineage>
        <taxon>Bacteria</taxon>
        <taxon>Bacillati</taxon>
        <taxon>Bacillota</taxon>
        <taxon>Tissierellia</taxon>
        <taxon>Tissierellales</taxon>
        <taxon>Peptoniphilaceae</taxon>
        <taxon>Aedoeadaptatus</taxon>
    </lineage>
</organism>
<gene>
    <name evidence="2" type="ORF">HMPREF1863_00959</name>
</gene>